<dbReference type="EMBL" id="MN740696">
    <property type="protein sequence ID" value="QHU08340.1"/>
    <property type="molecule type" value="Genomic_DNA"/>
</dbReference>
<accession>A0A6C0JUF9</accession>
<protein>
    <submittedName>
        <fullName evidence="1">Uncharacterized protein</fullName>
    </submittedName>
</protein>
<reference evidence="1" key="1">
    <citation type="journal article" date="2020" name="Nature">
        <title>Giant virus diversity and host interactions through global metagenomics.</title>
        <authorList>
            <person name="Schulz F."/>
            <person name="Roux S."/>
            <person name="Paez-Espino D."/>
            <person name="Jungbluth S."/>
            <person name="Walsh D.A."/>
            <person name="Denef V.J."/>
            <person name="McMahon K.D."/>
            <person name="Konstantinidis K.T."/>
            <person name="Eloe-Fadrosh E.A."/>
            <person name="Kyrpides N.C."/>
            <person name="Woyke T."/>
        </authorList>
    </citation>
    <scope>NUCLEOTIDE SEQUENCE</scope>
    <source>
        <strain evidence="1">GVMAG-S-1062768-28</strain>
    </source>
</reference>
<sequence length="66" mass="8138">MSHIDNQYKLVYDKCMRIIRDQLYAEYDSVYRMDMIEWLEDGKKENITFTCKGMFWDKTEIDDKNI</sequence>
<proteinExistence type="predicted"/>
<organism evidence="1">
    <name type="scientific">viral metagenome</name>
    <dbReference type="NCBI Taxonomy" id="1070528"/>
    <lineage>
        <taxon>unclassified sequences</taxon>
        <taxon>metagenomes</taxon>
        <taxon>organismal metagenomes</taxon>
    </lineage>
</organism>
<evidence type="ECO:0000313" key="1">
    <source>
        <dbReference type="EMBL" id="QHU08340.1"/>
    </source>
</evidence>
<name>A0A6C0JUF9_9ZZZZ</name>
<dbReference type="AlphaFoldDB" id="A0A6C0JUF9"/>